<gene>
    <name evidence="2" type="ORF">KC19_3G197300</name>
</gene>
<organism evidence="2 3">
    <name type="scientific">Ceratodon purpureus</name>
    <name type="common">Fire moss</name>
    <name type="synonym">Dicranum purpureum</name>
    <dbReference type="NCBI Taxonomy" id="3225"/>
    <lineage>
        <taxon>Eukaryota</taxon>
        <taxon>Viridiplantae</taxon>
        <taxon>Streptophyta</taxon>
        <taxon>Embryophyta</taxon>
        <taxon>Bryophyta</taxon>
        <taxon>Bryophytina</taxon>
        <taxon>Bryopsida</taxon>
        <taxon>Dicranidae</taxon>
        <taxon>Pseudoditrichales</taxon>
        <taxon>Ditrichaceae</taxon>
        <taxon>Ceratodon</taxon>
    </lineage>
</organism>
<dbReference type="AlphaFoldDB" id="A0A8T0IMS1"/>
<dbReference type="Proteomes" id="UP000822688">
    <property type="component" value="Chromosome 3"/>
</dbReference>
<sequence>MGFGSPNTTENRSQLISNFTPNSNSSESAHRTILDMAKKKKTTFYPTFTWESHRRDLRNVGNSATTPVVDSSLDGFRSGQKERAEGEEKPLKAPRRDEDKSNGSDSASLLFDVVTP</sequence>
<evidence type="ECO:0000313" key="2">
    <source>
        <dbReference type="EMBL" id="KAG0584259.1"/>
    </source>
</evidence>
<feature type="region of interest" description="Disordered" evidence="1">
    <location>
        <begin position="57"/>
        <end position="116"/>
    </location>
</feature>
<reference evidence="2" key="1">
    <citation type="submission" date="2020-06" db="EMBL/GenBank/DDBJ databases">
        <title>WGS assembly of Ceratodon purpureus strain R40.</title>
        <authorList>
            <person name="Carey S.B."/>
            <person name="Jenkins J."/>
            <person name="Shu S."/>
            <person name="Lovell J.T."/>
            <person name="Sreedasyam A."/>
            <person name="Maumus F."/>
            <person name="Tiley G.P."/>
            <person name="Fernandez-Pozo N."/>
            <person name="Barry K."/>
            <person name="Chen C."/>
            <person name="Wang M."/>
            <person name="Lipzen A."/>
            <person name="Daum C."/>
            <person name="Saski C.A."/>
            <person name="Payton A.C."/>
            <person name="Mcbreen J.C."/>
            <person name="Conrad R.E."/>
            <person name="Kollar L.M."/>
            <person name="Olsson S."/>
            <person name="Huttunen S."/>
            <person name="Landis J.B."/>
            <person name="Wickett N.J."/>
            <person name="Johnson M.G."/>
            <person name="Rensing S.A."/>
            <person name="Grimwood J."/>
            <person name="Schmutz J."/>
            <person name="Mcdaniel S.F."/>
        </authorList>
    </citation>
    <scope>NUCLEOTIDE SEQUENCE</scope>
    <source>
        <strain evidence="2">R40</strain>
    </source>
</reference>
<accession>A0A8T0IMS1</accession>
<keyword evidence="3" id="KW-1185">Reference proteome</keyword>
<evidence type="ECO:0000256" key="1">
    <source>
        <dbReference type="SAM" id="MobiDB-lite"/>
    </source>
</evidence>
<evidence type="ECO:0000313" key="3">
    <source>
        <dbReference type="Proteomes" id="UP000822688"/>
    </source>
</evidence>
<feature type="compositionally biased region" description="Polar residues" evidence="1">
    <location>
        <begin position="1"/>
        <end position="27"/>
    </location>
</feature>
<name>A0A8T0IMS1_CERPU</name>
<dbReference type="EMBL" id="CM026423">
    <property type="protein sequence ID" value="KAG0584259.1"/>
    <property type="molecule type" value="Genomic_DNA"/>
</dbReference>
<comment type="caution">
    <text evidence="2">The sequence shown here is derived from an EMBL/GenBank/DDBJ whole genome shotgun (WGS) entry which is preliminary data.</text>
</comment>
<feature type="compositionally biased region" description="Basic and acidic residues" evidence="1">
    <location>
        <begin position="79"/>
        <end position="102"/>
    </location>
</feature>
<protein>
    <submittedName>
        <fullName evidence="2">Uncharacterized protein</fullName>
    </submittedName>
</protein>
<feature type="compositionally biased region" description="Polar residues" evidence="1">
    <location>
        <begin position="60"/>
        <end position="69"/>
    </location>
</feature>
<feature type="region of interest" description="Disordered" evidence="1">
    <location>
        <begin position="1"/>
        <end position="30"/>
    </location>
</feature>
<proteinExistence type="predicted"/>